<protein>
    <submittedName>
        <fullName evidence="2">Aminoglycoside phosphotransferase</fullName>
    </submittedName>
</protein>
<organism evidence="2 3">
    <name type="scientific">Streptococcus constellatus</name>
    <dbReference type="NCBI Taxonomy" id="76860"/>
    <lineage>
        <taxon>Bacteria</taxon>
        <taxon>Bacillati</taxon>
        <taxon>Bacillota</taxon>
        <taxon>Bacilli</taxon>
        <taxon>Lactobacillales</taxon>
        <taxon>Streptococcaceae</taxon>
        <taxon>Streptococcus</taxon>
        <taxon>Streptococcus anginosus group</taxon>
    </lineage>
</organism>
<dbReference type="STRING" id="862969.SCI_0344"/>
<dbReference type="GO" id="GO:0016740">
    <property type="term" value="F:transferase activity"/>
    <property type="evidence" value="ECO:0007669"/>
    <property type="project" value="UniProtKB-KW"/>
</dbReference>
<dbReference type="PANTHER" id="PTHR40086">
    <property type="entry name" value="PHOSPHOTRANSFERASE YTMP-RELATED"/>
    <property type="match status" value="1"/>
</dbReference>
<dbReference type="RefSeq" id="WP_039676508.1">
    <property type="nucleotide sequence ID" value="NZ_JWIY01000001.1"/>
</dbReference>
<accession>A0A0C1K4V9</accession>
<proteinExistence type="predicted"/>
<evidence type="ECO:0000259" key="1">
    <source>
        <dbReference type="Pfam" id="PF01636"/>
    </source>
</evidence>
<dbReference type="EMBL" id="JWIY01000001">
    <property type="protein sequence ID" value="KIC78030.1"/>
    <property type="molecule type" value="Genomic_DNA"/>
</dbReference>
<dbReference type="OrthoDB" id="3171511at2"/>
<comment type="caution">
    <text evidence="2">The sequence shown here is derived from an EMBL/GenBank/DDBJ whole genome shotgun (WGS) entry which is preliminary data.</text>
</comment>
<dbReference type="InterPro" id="IPR011009">
    <property type="entry name" value="Kinase-like_dom_sf"/>
</dbReference>
<dbReference type="Pfam" id="PF01636">
    <property type="entry name" value="APH"/>
    <property type="match status" value="1"/>
</dbReference>
<dbReference type="PANTHER" id="PTHR40086:SF1">
    <property type="entry name" value="CELL CYCLE REGULATOR CCRZ"/>
    <property type="match status" value="1"/>
</dbReference>
<dbReference type="AlphaFoldDB" id="A0A0C1K4V9"/>
<evidence type="ECO:0000313" key="2">
    <source>
        <dbReference type="EMBL" id="KIC78030.1"/>
    </source>
</evidence>
<gene>
    <name evidence="2" type="ORF">RN79_00180</name>
</gene>
<evidence type="ECO:0000313" key="3">
    <source>
        <dbReference type="Proteomes" id="UP000031339"/>
    </source>
</evidence>
<dbReference type="InterPro" id="IPR002575">
    <property type="entry name" value="Aminoglycoside_PTrfase"/>
</dbReference>
<dbReference type="Proteomes" id="UP000031339">
    <property type="component" value="Unassembled WGS sequence"/>
</dbReference>
<dbReference type="Gene3D" id="3.90.1200.10">
    <property type="match status" value="1"/>
</dbReference>
<dbReference type="NCBIfam" id="NF046102">
    <property type="entry name" value="CellCycRegCcrZ"/>
    <property type="match status" value="1"/>
</dbReference>
<reference evidence="2 3" key="1">
    <citation type="submission" date="2014-12" db="EMBL/GenBank/DDBJ databases">
        <title>Partial genome sequence of Streptococcus constellatus KCOM 1650 (= ChDC B144).</title>
        <authorList>
            <person name="Kook J.-K."/>
            <person name="Park S.-N."/>
            <person name="Lim Y.K."/>
            <person name="Jo E."/>
        </authorList>
    </citation>
    <scope>NUCLEOTIDE SEQUENCE [LARGE SCALE GENOMIC DNA]</scope>
    <source>
        <strain evidence="2 3">KCOM 1650</strain>
    </source>
</reference>
<dbReference type="SUPFAM" id="SSF56112">
    <property type="entry name" value="Protein kinase-like (PK-like)"/>
    <property type="match status" value="1"/>
</dbReference>
<keyword evidence="2" id="KW-0808">Transferase</keyword>
<sequence length="265" mass="31062">MDLVDNELTLTPIAGKSGKAYMGTYPDGARVFVKMNTTPILVGLAREQIAPQLLWSRRMADGNVMSAQEWLSGKILTPDEMDKKQIVNILTRLHRSRPLMTQLRRLGYALETPADLVESWLDRAPIALSHNHYLRSVLKDMHSSLPQFREDYATIVHGDVRHSNWVETDSGLVYLVDWDSVRLTDRMFDVAHMLSHYIPEVRWKEWLTYYGYRYNATVLKKLYWYGQYAYLCQIVKYYENADLENVNREIYALRNFRSKYGRKVL</sequence>
<name>A0A0C1K4V9_STRCV</name>
<feature type="domain" description="Aminoglycoside phosphotransferase" evidence="1">
    <location>
        <begin position="44"/>
        <end position="217"/>
    </location>
</feature>
<dbReference type="eggNOG" id="COG0510">
    <property type="taxonomic scope" value="Bacteria"/>
</dbReference>
<dbReference type="InterPro" id="IPR052077">
    <property type="entry name" value="CcrZ_PhaseVar_Mediator"/>
</dbReference>